<evidence type="ECO:0000256" key="6">
    <source>
        <dbReference type="ARBA" id="ARBA00022989"/>
    </source>
</evidence>
<keyword evidence="6 8" id="KW-1133">Transmembrane helix</keyword>
<keyword evidence="5 8" id="KW-0812">Transmembrane</keyword>
<protein>
    <recommendedName>
        <fullName evidence="8">Phosphate transport system permease protein PstA</fullName>
    </recommendedName>
</protein>
<reference evidence="10" key="1">
    <citation type="submission" date="2021-05" db="EMBL/GenBank/DDBJ databases">
        <authorList>
            <person name="Pietrasiak N."/>
            <person name="Ward R."/>
            <person name="Stajich J.E."/>
            <person name="Kurbessoian T."/>
        </authorList>
    </citation>
    <scope>NUCLEOTIDE SEQUENCE</scope>
    <source>
        <strain evidence="10">UHER 2000/2452</strain>
    </source>
</reference>
<feature type="transmembrane region" description="Helical" evidence="8">
    <location>
        <begin position="132"/>
        <end position="149"/>
    </location>
</feature>
<comment type="similarity">
    <text evidence="2 8">Belongs to the binding-protein-dependent transport system permease family. CysTW subfamily.</text>
</comment>
<evidence type="ECO:0000256" key="2">
    <source>
        <dbReference type="ARBA" id="ARBA00007069"/>
    </source>
</evidence>
<dbReference type="Gene3D" id="1.10.3720.10">
    <property type="entry name" value="MetI-like"/>
    <property type="match status" value="1"/>
</dbReference>
<evidence type="ECO:0000259" key="9">
    <source>
        <dbReference type="PROSITE" id="PS50928"/>
    </source>
</evidence>
<evidence type="ECO:0000313" key="11">
    <source>
        <dbReference type="Proteomes" id="UP000757435"/>
    </source>
</evidence>
<evidence type="ECO:0000313" key="10">
    <source>
        <dbReference type="EMBL" id="MBW4658003.1"/>
    </source>
</evidence>
<feature type="transmembrane region" description="Helical" evidence="8">
    <location>
        <begin position="210"/>
        <end position="227"/>
    </location>
</feature>
<evidence type="ECO:0000256" key="8">
    <source>
        <dbReference type="RuleBase" id="RU363043"/>
    </source>
</evidence>
<dbReference type="PROSITE" id="PS50928">
    <property type="entry name" value="ABC_TM1"/>
    <property type="match status" value="1"/>
</dbReference>
<dbReference type="SUPFAM" id="SSF161098">
    <property type="entry name" value="MetI-like"/>
    <property type="match status" value="1"/>
</dbReference>
<dbReference type="CDD" id="cd06261">
    <property type="entry name" value="TM_PBP2"/>
    <property type="match status" value="1"/>
</dbReference>
<feature type="transmembrane region" description="Helical" evidence="8">
    <location>
        <begin position="161"/>
        <end position="180"/>
    </location>
</feature>
<accession>A0A951Q829</accession>
<evidence type="ECO:0000256" key="1">
    <source>
        <dbReference type="ARBA" id="ARBA00004651"/>
    </source>
</evidence>
<feature type="transmembrane region" description="Helical" evidence="8">
    <location>
        <begin position="278"/>
        <end position="299"/>
    </location>
</feature>
<dbReference type="Pfam" id="PF00528">
    <property type="entry name" value="BPD_transp_1"/>
    <property type="match status" value="1"/>
</dbReference>
<feature type="domain" description="ABC transmembrane type-1" evidence="9">
    <location>
        <begin position="87"/>
        <end position="296"/>
    </location>
</feature>
<dbReference type="PANTHER" id="PTHR43470:SF5">
    <property type="entry name" value="PHOSPHATE TRANSPORT SYSTEM PERMEASE PROTEIN PSTA"/>
    <property type="match status" value="1"/>
</dbReference>
<dbReference type="AlphaFoldDB" id="A0A951Q829"/>
<evidence type="ECO:0000256" key="3">
    <source>
        <dbReference type="ARBA" id="ARBA00022448"/>
    </source>
</evidence>
<sequence>MTVQDSRKSLFINPLPSSGMFTANLPQRYRLDRLFVFFCRAAIVLSILALAILMYDFLVDGLPRLNWQFITSFPSRRAASAGIAPALVGTIWMLLVVTCVAFPIGIGAGIYLEEFSGDSWFSRVIEVNINNLAGVPSIIYGLLGLQIFVRGMEPITGGRSVLAGGLILSLLVLPIVIVTTRESLRAVSDSIRQAGAALGATQWQVVREQILPIAVPGILTGTILALARAIGETAPLVVLGALTFVPYLPTNLQSPFTVLPIQIYNWISRPQPAFHDNAAAGIIVLMLVLLSMNATAIYFRNKFQKIRA</sequence>
<dbReference type="InterPro" id="IPR000515">
    <property type="entry name" value="MetI-like"/>
</dbReference>
<gene>
    <name evidence="10" type="primary">pstA</name>
    <name evidence="10" type="ORF">KME15_04970</name>
</gene>
<organism evidence="10 11">
    <name type="scientific">Drouetiella hepatica Uher 2000/2452</name>
    <dbReference type="NCBI Taxonomy" id="904376"/>
    <lineage>
        <taxon>Bacteria</taxon>
        <taxon>Bacillati</taxon>
        <taxon>Cyanobacteriota</taxon>
        <taxon>Cyanophyceae</taxon>
        <taxon>Oculatellales</taxon>
        <taxon>Oculatellaceae</taxon>
        <taxon>Drouetiella</taxon>
    </lineage>
</organism>
<feature type="transmembrane region" description="Helical" evidence="8">
    <location>
        <begin position="34"/>
        <end position="58"/>
    </location>
</feature>
<evidence type="ECO:0000256" key="5">
    <source>
        <dbReference type="ARBA" id="ARBA00022692"/>
    </source>
</evidence>
<keyword evidence="7 8" id="KW-0472">Membrane</keyword>
<evidence type="ECO:0000256" key="7">
    <source>
        <dbReference type="ARBA" id="ARBA00023136"/>
    </source>
</evidence>
<dbReference type="PANTHER" id="PTHR43470">
    <property type="entry name" value="PHOSPHATE TRANSPORT SYSTEM PERMEASE PROTEIN PSTA-RELATED"/>
    <property type="match status" value="1"/>
</dbReference>
<dbReference type="InterPro" id="IPR005672">
    <property type="entry name" value="Phosphate_PstA"/>
</dbReference>
<comment type="caution">
    <text evidence="10">The sequence shown here is derived from an EMBL/GenBank/DDBJ whole genome shotgun (WGS) entry which is preliminary data.</text>
</comment>
<name>A0A951Q829_9CYAN</name>
<dbReference type="GO" id="GO:0035435">
    <property type="term" value="P:phosphate ion transmembrane transport"/>
    <property type="evidence" value="ECO:0007669"/>
    <property type="project" value="InterPro"/>
</dbReference>
<dbReference type="GO" id="GO:0005886">
    <property type="term" value="C:plasma membrane"/>
    <property type="evidence" value="ECO:0007669"/>
    <property type="project" value="UniProtKB-SubCell"/>
</dbReference>
<dbReference type="InterPro" id="IPR035906">
    <property type="entry name" value="MetI-like_sf"/>
</dbReference>
<feature type="transmembrane region" description="Helical" evidence="8">
    <location>
        <begin position="79"/>
        <end position="112"/>
    </location>
</feature>
<dbReference type="NCBIfam" id="TIGR00974">
    <property type="entry name" value="3a0107s02c"/>
    <property type="match status" value="1"/>
</dbReference>
<keyword evidence="4 8" id="KW-1003">Cell membrane</keyword>
<dbReference type="Proteomes" id="UP000757435">
    <property type="component" value="Unassembled WGS sequence"/>
</dbReference>
<dbReference type="GO" id="GO:0005315">
    <property type="term" value="F:phosphate transmembrane transporter activity"/>
    <property type="evidence" value="ECO:0007669"/>
    <property type="project" value="InterPro"/>
</dbReference>
<keyword evidence="3" id="KW-0813">Transport</keyword>
<evidence type="ECO:0000256" key="4">
    <source>
        <dbReference type="ARBA" id="ARBA00022475"/>
    </source>
</evidence>
<dbReference type="EMBL" id="JAHHHD010000003">
    <property type="protein sequence ID" value="MBW4658003.1"/>
    <property type="molecule type" value="Genomic_DNA"/>
</dbReference>
<reference evidence="10" key="2">
    <citation type="journal article" date="2022" name="Microbiol. Resour. Announc.">
        <title>Metagenome Sequencing to Explore Phylogenomics of Terrestrial Cyanobacteria.</title>
        <authorList>
            <person name="Ward R.D."/>
            <person name="Stajich J.E."/>
            <person name="Johansen J.R."/>
            <person name="Huntemann M."/>
            <person name="Clum A."/>
            <person name="Foster B."/>
            <person name="Foster B."/>
            <person name="Roux S."/>
            <person name="Palaniappan K."/>
            <person name="Varghese N."/>
            <person name="Mukherjee S."/>
            <person name="Reddy T.B.K."/>
            <person name="Daum C."/>
            <person name="Copeland A."/>
            <person name="Chen I.A."/>
            <person name="Ivanova N.N."/>
            <person name="Kyrpides N.C."/>
            <person name="Shapiro N."/>
            <person name="Eloe-Fadrosh E.A."/>
            <person name="Pietrasiak N."/>
        </authorList>
    </citation>
    <scope>NUCLEOTIDE SEQUENCE</scope>
    <source>
        <strain evidence="10">UHER 2000/2452</strain>
    </source>
</reference>
<comment type="subcellular location">
    <subcellularLocation>
        <location evidence="1 8">Cell membrane</location>
        <topology evidence="1 8">Multi-pass membrane protein</topology>
    </subcellularLocation>
</comment>
<proteinExistence type="inferred from homology"/>